<evidence type="ECO:0000313" key="1">
    <source>
        <dbReference type="EMBL" id="KAF6324911.1"/>
    </source>
</evidence>
<comment type="caution">
    <text evidence="1">The sequence shown here is derived from an EMBL/GenBank/DDBJ whole genome shotgun (WGS) entry which is preliminary data.</text>
</comment>
<keyword evidence="2" id="KW-1185">Reference proteome</keyword>
<accession>A0A7J7VIR1</accession>
<protein>
    <submittedName>
        <fullName evidence="1">Uncharacterized protein</fullName>
    </submittedName>
</protein>
<organism evidence="1 2">
    <name type="scientific">Myotis myotis</name>
    <name type="common">Greater mouse-eared bat</name>
    <name type="synonym">Vespertilio myotis</name>
    <dbReference type="NCBI Taxonomy" id="51298"/>
    <lineage>
        <taxon>Eukaryota</taxon>
        <taxon>Metazoa</taxon>
        <taxon>Chordata</taxon>
        <taxon>Craniata</taxon>
        <taxon>Vertebrata</taxon>
        <taxon>Euteleostomi</taxon>
        <taxon>Mammalia</taxon>
        <taxon>Eutheria</taxon>
        <taxon>Laurasiatheria</taxon>
        <taxon>Chiroptera</taxon>
        <taxon>Yangochiroptera</taxon>
        <taxon>Vespertilionidae</taxon>
        <taxon>Myotis</taxon>
    </lineage>
</organism>
<proteinExistence type="predicted"/>
<name>A0A7J7VIR1_MYOMY</name>
<evidence type="ECO:0000313" key="2">
    <source>
        <dbReference type="Proteomes" id="UP000527355"/>
    </source>
</evidence>
<gene>
    <name evidence="1" type="ORF">mMyoMyo1_008361</name>
</gene>
<sequence>MAVEEPGEMRGHRMICGGERSQREEFVIDPPREELSCGWAESWEAGVSREGWRGRGSRGTGRGGEGRSTVSIIHAEVDEGRDPSRISGLGPSGLPSIMLEAILTRRKGRPRGGPVYDRLLNFLEGASGWKEARNPSLSKLPCTLQSDCTELPLLAEGTEAPLPVYSESVFANIFCF</sequence>
<dbReference type="Proteomes" id="UP000527355">
    <property type="component" value="Unassembled WGS sequence"/>
</dbReference>
<dbReference type="EMBL" id="JABWUV010000010">
    <property type="protein sequence ID" value="KAF6324911.1"/>
    <property type="molecule type" value="Genomic_DNA"/>
</dbReference>
<reference evidence="1 2" key="1">
    <citation type="journal article" date="2020" name="Nature">
        <title>Six reference-quality genomes reveal evolution of bat adaptations.</title>
        <authorList>
            <person name="Jebb D."/>
            <person name="Huang Z."/>
            <person name="Pippel M."/>
            <person name="Hughes G.M."/>
            <person name="Lavrichenko K."/>
            <person name="Devanna P."/>
            <person name="Winkler S."/>
            <person name="Jermiin L.S."/>
            <person name="Skirmuntt E.C."/>
            <person name="Katzourakis A."/>
            <person name="Burkitt-Gray L."/>
            <person name="Ray D.A."/>
            <person name="Sullivan K.A.M."/>
            <person name="Roscito J.G."/>
            <person name="Kirilenko B.M."/>
            <person name="Davalos L.M."/>
            <person name="Corthals A.P."/>
            <person name="Power M.L."/>
            <person name="Jones G."/>
            <person name="Ransome R.D."/>
            <person name="Dechmann D.K.N."/>
            <person name="Locatelli A.G."/>
            <person name="Puechmaille S.J."/>
            <person name="Fedrigo O."/>
            <person name="Jarvis E.D."/>
            <person name="Hiller M."/>
            <person name="Vernes S.C."/>
            <person name="Myers E.W."/>
            <person name="Teeling E.C."/>
        </authorList>
    </citation>
    <scope>NUCLEOTIDE SEQUENCE [LARGE SCALE GENOMIC DNA]</scope>
    <source>
        <strain evidence="1">MMyoMyo1</strain>
        <tissue evidence="1">Flight muscle</tissue>
    </source>
</reference>
<dbReference type="AlphaFoldDB" id="A0A7J7VIR1"/>